<dbReference type="HOGENOM" id="CLU_2157219_0_0_6"/>
<name>Q31HW7_HYDCU</name>
<organism evidence="1">
    <name type="scientific">Hydrogenovibrio crunogenus (strain DSM 25203 / XCL-2)</name>
    <name type="common">Thiomicrospira crunogena</name>
    <dbReference type="NCBI Taxonomy" id="317025"/>
    <lineage>
        <taxon>Bacteria</taxon>
        <taxon>Pseudomonadati</taxon>
        <taxon>Pseudomonadota</taxon>
        <taxon>Gammaproteobacteria</taxon>
        <taxon>Thiotrichales</taxon>
        <taxon>Piscirickettsiaceae</taxon>
        <taxon>Hydrogenovibrio</taxon>
    </lineage>
</organism>
<protein>
    <submittedName>
        <fullName evidence="1">Uncharacterized protein</fullName>
    </submittedName>
</protein>
<dbReference type="KEGG" id="tcx:Tcr_0660"/>
<dbReference type="STRING" id="317025.Tcr_0660"/>
<evidence type="ECO:0000313" key="1">
    <source>
        <dbReference type="EMBL" id="ABB41256.1"/>
    </source>
</evidence>
<gene>
    <name evidence="1" type="ordered locus">Tcr_0660</name>
</gene>
<sequence>MATCKPCNPDQLMLCDEMTPREHFARLYQIIKEANQPKTTKTGKTVMDEIDRAQNQEIMQTTAAISAARQQGFKRIEHNGFCHHCGDDVIEPKLFCDGNCASKWELRNKRP</sequence>
<dbReference type="OrthoDB" id="9792035at2"/>
<reference evidence="1" key="1">
    <citation type="submission" date="2006-07" db="EMBL/GenBank/DDBJ databases">
        <title>Complete sequence of Thiomicrospira crunogena XCL-2.</title>
        <authorList>
            <consortium name="US DOE Joint Genome Institute"/>
            <person name="Copeland A."/>
            <person name="Lucas S."/>
            <person name="Lapidus A."/>
            <person name="Barry K."/>
            <person name="Detter J.C."/>
            <person name="Glavina del Rio T."/>
            <person name="Hammon N."/>
            <person name="Israni S."/>
            <person name="Dalin E."/>
            <person name="Tice H."/>
            <person name="Pitluck S."/>
            <person name="Chain P."/>
            <person name="Malfatti S."/>
            <person name="Shin M."/>
            <person name="Vergez L."/>
            <person name="Schmutz J."/>
            <person name="Larimer F."/>
            <person name="Land M."/>
            <person name="Hauser L."/>
            <person name="Kyrpides N."/>
            <person name="Lykidis A."/>
            <person name="Scott K.M."/>
            <person name="Sievert S."/>
            <person name="Kerfeld C."/>
            <person name="Freyermuth S."/>
            <person name="Dobrinski K."/>
            <person name="Boller A."/>
            <person name="Fitzpatrick K."/>
            <person name="Thoma P."/>
            <person name="Moore J."/>
            <person name="Richardson P."/>
        </authorList>
    </citation>
    <scope>NUCLEOTIDE SEQUENCE</scope>
    <source>
        <strain evidence="1">XCL-2</strain>
    </source>
</reference>
<dbReference type="AlphaFoldDB" id="Q31HW7"/>
<proteinExistence type="predicted"/>
<accession>Q31HW7</accession>
<dbReference type="EMBL" id="CP000109">
    <property type="protein sequence ID" value="ABB41256.1"/>
    <property type="molecule type" value="Genomic_DNA"/>
</dbReference>